<dbReference type="InterPro" id="IPR004507">
    <property type="entry name" value="UbiX-like"/>
</dbReference>
<feature type="binding site" evidence="5">
    <location>
        <begin position="17"/>
        <end position="19"/>
    </location>
    <ligand>
        <name>FMN</name>
        <dbReference type="ChEBI" id="CHEBI:58210"/>
    </ligand>
</feature>
<evidence type="ECO:0000256" key="1">
    <source>
        <dbReference type="ARBA" id="ARBA00022602"/>
    </source>
</evidence>
<dbReference type="NCBIfam" id="NF004685">
    <property type="entry name" value="PRK06029.1"/>
    <property type="match status" value="1"/>
</dbReference>
<evidence type="ECO:0000256" key="2">
    <source>
        <dbReference type="ARBA" id="ARBA00022630"/>
    </source>
</evidence>
<feature type="binding site" evidence="5">
    <location>
        <position position="139"/>
    </location>
    <ligand>
        <name>FMN</name>
        <dbReference type="ChEBI" id="CHEBI:58210"/>
    </ligand>
</feature>
<name>A0ABW1ZER8_9BACT</name>
<comment type="catalytic activity">
    <reaction evidence="5">
        <text>dimethylallyl phosphate + FMNH2 = prenylated FMNH2 + phosphate</text>
        <dbReference type="Rhea" id="RHEA:37743"/>
        <dbReference type="ChEBI" id="CHEBI:43474"/>
        <dbReference type="ChEBI" id="CHEBI:57618"/>
        <dbReference type="ChEBI" id="CHEBI:87467"/>
        <dbReference type="ChEBI" id="CHEBI:88052"/>
        <dbReference type="EC" id="2.5.1.129"/>
    </reaction>
</comment>
<dbReference type="SUPFAM" id="SSF52507">
    <property type="entry name" value="Homo-oligomeric flavin-containing Cys decarboxylases, HFCD"/>
    <property type="match status" value="1"/>
</dbReference>
<feature type="binding site" evidence="5">
    <location>
        <position position="45"/>
    </location>
    <ligand>
        <name>FMN</name>
        <dbReference type="ChEBI" id="CHEBI:58210"/>
    </ligand>
</feature>
<dbReference type="EMBL" id="JBHSWI010000001">
    <property type="protein sequence ID" value="MFC6647368.1"/>
    <property type="molecule type" value="Genomic_DNA"/>
</dbReference>
<keyword evidence="3 5" id="KW-0288">FMN</keyword>
<gene>
    <name evidence="5" type="primary">ubiX</name>
    <name evidence="7" type="ORF">ACFQBQ_17680</name>
</gene>
<organism evidence="7 8">
    <name type="scientific">Granulicella cerasi</name>
    <dbReference type="NCBI Taxonomy" id="741063"/>
    <lineage>
        <taxon>Bacteria</taxon>
        <taxon>Pseudomonadati</taxon>
        <taxon>Acidobacteriota</taxon>
        <taxon>Terriglobia</taxon>
        <taxon>Terriglobales</taxon>
        <taxon>Acidobacteriaceae</taxon>
        <taxon>Granulicella</taxon>
    </lineage>
</organism>
<accession>A0ABW1ZER8</accession>
<feature type="binding site" evidence="5">
    <location>
        <begin position="104"/>
        <end position="107"/>
    </location>
    <ligand>
        <name>FMN</name>
        <dbReference type="ChEBI" id="CHEBI:58210"/>
    </ligand>
</feature>
<dbReference type="EC" id="2.5.1.129" evidence="5"/>
<proteinExistence type="inferred from homology"/>
<reference evidence="8" key="1">
    <citation type="journal article" date="2019" name="Int. J. Syst. Evol. Microbiol.">
        <title>The Global Catalogue of Microorganisms (GCM) 10K type strain sequencing project: providing services to taxonomists for standard genome sequencing and annotation.</title>
        <authorList>
            <consortium name="The Broad Institute Genomics Platform"/>
            <consortium name="The Broad Institute Genome Sequencing Center for Infectious Disease"/>
            <person name="Wu L."/>
            <person name="Ma J."/>
        </authorList>
    </citation>
    <scope>NUCLEOTIDE SEQUENCE [LARGE SCALE GENOMIC DNA]</scope>
    <source>
        <strain evidence="8">CGMCC 1.16026</strain>
    </source>
</reference>
<dbReference type="InterPro" id="IPR003382">
    <property type="entry name" value="Flavoprotein"/>
</dbReference>
<protein>
    <recommendedName>
        <fullName evidence="5">Flavin prenyltransferase UbiX</fullName>
        <ecNumber evidence="5">2.5.1.129</ecNumber>
    </recommendedName>
</protein>
<dbReference type="Pfam" id="PF02441">
    <property type="entry name" value="Flavoprotein"/>
    <property type="match status" value="1"/>
</dbReference>
<evidence type="ECO:0000313" key="8">
    <source>
        <dbReference type="Proteomes" id="UP001596391"/>
    </source>
</evidence>
<evidence type="ECO:0000256" key="3">
    <source>
        <dbReference type="ARBA" id="ARBA00022643"/>
    </source>
</evidence>
<evidence type="ECO:0000313" key="7">
    <source>
        <dbReference type="EMBL" id="MFC6647368.1"/>
    </source>
</evidence>
<dbReference type="Gene3D" id="3.40.50.1950">
    <property type="entry name" value="Flavin prenyltransferase-like"/>
    <property type="match status" value="1"/>
</dbReference>
<comment type="function">
    <text evidence="5">Flavin prenyltransferase that catalyzes the synthesis of the prenylated FMN cofactor (prenyl-FMN) for 4-hydroxy-3-polyprenylbenzoic acid decarboxylase UbiD. The prenyltransferase is metal-independent and links a dimethylallyl moiety from dimethylallyl monophosphate (DMAP) to the flavin N5 and C6 atoms of FMN.</text>
</comment>
<keyword evidence="2 5" id="KW-0285">Flavoprotein</keyword>
<comment type="caution">
    <text evidence="7">The sequence shown here is derived from an EMBL/GenBank/DDBJ whole genome shotgun (WGS) entry which is preliminary data.</text>
</comment>
<comment type="similarity">
    <text evidence="5">Belongs to the UbiX/PAD1 family.</text>
</comment>
<dbReference type="HAMAP" id="MF_01984">
    <property type="entry name" value="ubiX_pad"/>
    <property type="match status" value="1"/>
</dbReference>
<sequence length="202" mass="21550">MMMSSNAPVEIALALTGASGAMLAQRMLRALEADTRVARVHLTASDAALRVIAEEMSLSGRNDLAEKLLDSPAKKTVAYTHQDVGAPIASGSYPLHAMVVLPCSMGTLAGIANGSAGNLIERAADVCLKERRRLVLCVRETPLSLIHLRNMTAATEAGATIFPVAPTFYNHPQTLEDMAQNYVDRVLAHIALPQSGAYIWKG</sequence>
<feature type="binding site" evidence="5">
    <location>
        <position position="169"/>
    </location>
    <ligand>
        <name>dimethylallyl phosphate</name>
        <dbReference type="ChEBI" id="CHEBI:88052"/>
    </ligand>
</feature>
<evidence type="ECO:0000256" key="4">
    <source>
        <dbReference type="ARBA" id="ARBA00022679"/>
    </source>
</evidence>
<feature type="domain" description="Flavoprotein" evidence="6">
    <location>
        <begin position="10"/>
        <end position="187"/>
    </location>
</feature>
<keyword evidence="4 5" id="KW-0808">Transferase</keyword>
<comment type="caution">
    <text evidence="5">Lacks conserved residue(s) required for the propagation of feature annotation.</text>
</comment>
<keyword evidence="8" id="KW-1185">Reference proteome</keyword>
<evidence type="ECO:0000259" key="6">
    <source>
        <dbReference type="Pfam" id="PF02441"/>
    </source>
</evidence>
<dbReference type="RefSeq" id="WP_263370731.1">
    <property type="nucleotide sequence ID" value="NZ_JAGSYD010000002.1"/>
</dbReference>
<keyword evidence="1 5" id="KW-0637">Prenyltransferase</keyword>
<feature type="binding site" evidence="5">
    <location>
        <position position="185"/>
    </location>
    <ligand>
        <name>dimethylallyl phosphate</name>
        <dbReference type="ChEBI" id="CHEBI:88052"/>
    </ligand>
</feature>
<dbReference type="InterPro" id="IPR036551">
    <property type="entry name" value="Flavin_trans-like"/>
</dbReference>
<dbReference type="NCBIfam" id="TIGR00421">
    <property type="entry name" value="ubiX_pad"/>
    <property type="match status" value="1"/>
</dbReference>
<evidence type="ECO:0000256" key="5">
    <source>
        <dbReference type="HAMAP-Rule" id="MF_01984"/>
    </source>
</evidence>
<dbReference type="Proteomes" id="UP001596391">
    <property type="component" value="Unassembled WGS sequence"/>
</dbReference>